<keyword evidence="8 10" id="KW-0472">Membrane</keyword>
<dbReference type="GO" id="GO:0042761">
    <property type="term" value="P:very long-chain fatty acid biosynthetic process"/>
    <property type="evidence" value="ECO:0007669"/>
    <property type="project" value="TreeGrafter"/>
</dbReference>
<evidence type="ECO:0000256" key="10">
    <source>
        <dbReference type="RuleBase" id="RU361115"/>
    </source>
</evidence>
<keyword evidence="6 10" id="KW-1133">Transmembrane helix</keyword>
<dbReference type="PANTHER" id="PTHR11157:SF113">
    <property type="entry name" value="ELONGATION OF VERY LONG CHAIN FATTY ACIDS PROTEIN"/>
    <property type="match status" value="1"/>
</dbReference>
<keyword evidence="3 10" id="KW-0808">Transferase</keyword>
<comment type="caution">
    <text evidence="11">The sequence shown here is derived from an EMBL/GenBank/DDBJ whole genome shotgun (WGS) entry which is preliminary data.</text>
</comment>
<dbReference type="PROSITE" id="PS01188">
    <property type="entry name" value="ELO"/>
    <property type="match status" value="1"/>
</dbReference>
<dbReference type="PANTHER" id="PTHR11157">
    <property type="entry name" value="FATTY ACID ACYL TRANSFERASE-RELATED"/>
    <property type="match status" value="1"/>
</dbReference>
<keyword evidence="7 10" id="KW-0443">Lipid metabolism</keyword>
<evidence type="ECO:0000256" key="1">
    <source>
        <dbReference type="ARBA" id="ARBA00004141"/>
    </source>
</evidence>
<reference evidence="11 12" key="1">
    <citation type="submission" date="2023-03" db="EMBL/GenBank/DDBJ databases">
        <title>Genome insight into feeding habits of ladybird beetles.</title>
        <authorList>
            <person name="Li H.-S."/>
            <person name="Huang Y.-H."/>
            <person name="Pang H."/>
        </authorList>
    </citation>
    <scope>NUCLEOTIDE SEQUENCE [LARGE SCALE GENOMIC DNA]</scope>
    <source>
        <strain evidence="11">SYSU_2023b</strain>
        <tissue evidence="11">Whole body</tissue>
    </source>
</reference>
<keyword evidence="2 10" id="KW-0444">Lipid biosynthesis</keyword>
<protein>
    <recommendedName>
        <fullName evidence="10">Elongation of very long chain fatty acids protein</fullName>
        <ecNumber evidence="10">2.3.1.199</ecNumber>
    </recommendedName>
    <alternativeName>
        <fullName evidence="10">Very-long-chain 3-oxoacyl-CoA synthase</fullName>
    </alternativeName>
</protein>
<evidence type="ECO:0000256" key="4">
    <source>
        <dbReference type="ARBA" id="ARBA00022692"/>
    </source>
</evidence>
<dbReference type="GO" id="GO:0019367">
    <property type="term" value="P:fatty acid elongation, saturated fatty acid"/>
    <property type="evidence" value="ECO:0007669"/>
    <property type="project" value="TreeGrafter"/>
</dbReference>
<feature type="transmembrane region" description="Helical" evidence="10">
    <location>
        <begin position="241"/>
        <end position="260"/>
    </location>
</feature>
<comment type="similarity">
    <text evidence="10">Belongs to the ELO family.</text>
</comment>
<evidence type="ECO:0000256" key="6">
    <source>
        <dbReference type="ARBA" id="ARBA00022989"/>
    </source>
</evidence>
<keyword evidence="9 10" id="KW-0275">Fatty acid biosynthesis</keyword>
<dbReference type="Pfam" id="PF01151">
    <property type="entry name" value="ELO"/>
    <property type="match status" value="1"/>
</dbReference>
<dbReference type="EMBL" id="JARQZJ010000101">
    <property type="protein sequence ID" value="KAK9886568.1"/>
    <property type="molecule type" value="Genomic_DNA"/>
</dbReference>
<dbReference type="EC" id="2.3.1.199" evidence="10"/>
<name>A0AAW1UUQ5_9CUCU</name>
<evidence type="ECO:0000256" key="7">
    <source>
        <dbReference type="ARBA" id="ARBA00023098"/>
    </source>
</evidence>
<feature type="transmembrane region" description="Helical" evidence="10">
    <location>
        <begin position="170"/>
        <end position="191"/>
    </location>
</feature>
<comment type="subcellular location">
    <subcellularLocation>
        <location evidence="1">Membrane</location>
        <topology evidence="1">Multi-pass membrane protein</topology>
    </subcellularLocation>
</comment>
<evidence type="ECO:0000313" key="12">
    <source>
        <dbReference type="Proteomes" id="UP001431783"/>
    </source>
</evidence>
<feature type="transmembrane region" description="Helical" evidence="10">
    <location>
        <begin position="38"/>
        <end position="57"/>
    </location>
</feature>
<keyword evidence="5 10" id="KW-0276">Fatty acid metabolism</keyword>
<dbReference type="AlphaFoldDB" id="A0AAW1UUQ5"/>
<evidence type="ECO:0000256" key="9">
    <source>
        <dbReference type="ARBA" id="ARBA00023160"/>
    </source>
</evidence>
<evidence type="ECO:0000313" key="11">
    <source>
        <dbReference type="EMBL" id="KAK9886568.1"/>
    </source>
</evidence>
<dbReference type="GO" id="GO:0005789">
    <property type="term" value="C:endoplasmic reticulum membrane"/>
    <property type="evidence" value="ECO:0007669"/>
    <property type="project" value="TreeGrafter"/>
</dbReference>
<evidence type="ECO:0000256" key="3">
    <source>
        <dbReference type="ARBA" id="ARBA00022679"/>
    </source>
</evidence>
<keyword evidence="12" id="KW-1185">Reference proteome</keyword>
<dbReference type="Proteomes" id="UP001431783">
    <property type="component" value="Unassembled WGS sequence"/>
</dbReference>
<dbReference type="GO" id="GO:0034625">
    <property type="term" value="P:fatty acid elongation, monounsaturated fatty acid"/>
    <property type="evidence" value="ECO:0007669"/>
    <property type="project" value="TreeGrafter"/>
</dbReference>
<keyword evidence="4 10" id="KW-0812">Transmembrane</keyword>
<evidence type="ECO:0000256" key="5">
    <source>
        <dbReference type="ARBA" id="ARBA00022832"/>
    </source>
</evidence>
<dbReference type="InterPro" id="IPR002076">
    <property type="entry name" value="ELO_fam"/>
</dbReference>
<dbReference type="InterPro" id="IPR030457">
    <property type="entry name" value="ELO_CS"/>
</dbReference>
<dbReference type="GO" id="GO:0030148">
    <property type="term" value="P:sphingolipid biosynthetic process"/>
    <property type="evidence" value="ECO:0007669"/>
    <property type="project" value="TreeGrafter"/>
</dbReference>
<proteinExistence type="inferred from homology"/>
<feature type="transmembrane region" description="Helical" evidence="10">
    <location>
        <begin position="69"/>
        <end position="89"/>
    </location>
</feature>
<feature type="transmembrane region" description="Helical" evidence="10">
    <location>
        <begin position="146"/>
        <end position="164"/>
    </location>
</feature>
<organism evidence="11 12">
    <name type="scientific">Henosepilachna vigintioctopunctata</name>
    <dbReference type="NCBI Taxonomy" id="420089"/>
    <lineage>
        <taxon>Eukaryota</taxon>
        <taxon>Metazoa</taxon>
        <taxon>Ecdysozoa</taxon>
        <taxon>Arthropoda</taxon>
        <taxon>Hexapoda</taxon>
        <taxon>Insecta</taxon>
        <taxon>Pterygota</taxon>
        <taxon>Neoptera</taxon>
        <taxon>Endopterygota</taxon>
        <taxon>Coleoptera</taxon>
        <taxon>Polyphaga</taxon>
        <taxon>Cucujiformia</taxon>
        <taxon>Coccinelloidea</taxon>
        <taxon>Coccinellidae</taxon>
        <taxon>Epilachninae</taxon>
        <taxon>Epilachnini</taxon>
        <taxon>Henosepilachna</taxon>
    </lineage>
</organism>
<evidence type="ECO:0000256" key="8">
    <source>
        <dbReference type="ARBA" id="ARBA00023136"/>
    </source>
</evidence>
<evidence type="ECO:0000256" key="2">
    <source>
        <dbReference type="ARBA" id="ARBA00022516"/>
    </source>
</evidence>
<accession>A0AAW1UUQ5</accession>
<dbReference type="GO" id="GO:0009922">
    <property type="term" value="F:fatty acid elongase activity"/>
    <property type="evidence" value="ECO:0007669"/>
    <property type="project" value="UniProtKB-EC"/>
</dbReference>
<feature type="transmembrane region" description="Helical" evidence="10">
    <location>
        <begin position="211"/>
        <end position="229"/>
    </location>
</feature>
<sequence>MKLEMFSSSYQRWYNYYFNEVADKRVADWPLMAGPERLVTILVVYLLSVYIFLPNYMKNRKPYSLKNVIFYYNIFQILTCMYLIVGTILNGWIQSKVALIGCTNPDYSDDIIAINQLKLIYTATLLKIVELIETVFFVLRKKQNQVSFLHVYHHTTTAILSWLVTKYIGGGMMTLPVIVNCFIHVLMYTYYTIASLGPQWQKKLAPWKPKLTAAQLIQFVILISHAVQVTAPGCKVPKLAIVLYIPNILVLMYLFSQFYLKNYTKKTKQT</sequence>
<gene>
    <name evidence="11" type="ORF">WA026_017495</name>
</gene>
<comment type="catalytic activity">
    <reaction evidence="10">
        <text>a very-long-chain acyl-CoA + malonyl-CoA + H(+) = a very-long-chain 3-oxoacyl-CoA + CO2 + CoA</text>
        <dbReference type="Rhea" id="RHEA:32727"/>
        <dbReference type="ChEBI" id="CHEBI:15378"/>
        <dbReference type="ChEBI" id="CHEBI:16526"/>
        <dbReference type="ChEBI" id="CHEBI:57287"/>
        <dbReference type="ChEBI" id="CHEBI:57384"/>
        <dbReference type="ChEBI" id="CHEBI:90725"/>
        <dbReference type="ChEBI" id="CHEBI:90736"/>
        <dbReference type="EC" id="2.3.1.199"/>
    </reaction>
</comment>
<dbReference type="GO" id="GO:0034626">
    <property type="term" value="P:fatty acid elongation, polyunsaturated fatty acid"/>
    <property type="evidence" value="ECO:0007669"/>
    <property type="project" value="TreeGrafter"/>
</dbReference>
<feature type="transmembrane region" description="Helical" evidence="10">
    <location>
        <begin position="119"/>
        <end position="139"/>
    </location>
</feature>